<dbReference type="PANTHER" id="PTHR11774">
    <property type="entry name" value="GERANYLGERANYL TRANSFERASE TYPE BETA SUBUNIT"/>
    <property type="match status" value="1"/>
</dbReference>
<organism evidence="13 14">
    <name type="scientific">Kwoniella heveanensis BCC8398</name>
    <dbReference type="NCBI Taxonomy" id="1296120"/>
    <lineage>
        <taxon>Eukaryota</taxon>
        <taxon>Fungi</taxon>
        <taxon>Dikarya</taxon>
        <taxon>Basidiomycota</taxon>
        <taxon>Agaricomycotina</taxon>
        <taxon>Tremellomycetes</taxon>
        <taxon>Tremellales</taxon>
        <taxon>Cryptococcaceae</taxon>
        <taxon>Kwoniella</taxon>
    </lineage>
</organism>
<comment type="similarity">
    <text evidence="1 11">Belongs to the protein prenyltransferase subunit beta family.</text>
</comment>
<dbReference type="InterPro" id="IPR045089">
    <property type="entry name" value="PGGT1B-like"/>
</dbReference>
<accession>A0A1B9GJQ6</accession>
<dbReference type="FunFam" id="1.50.10.20:FF:000012">
    <property type="entry name" value="Geranylgeranyl transferase type-2 subunit beta"/>
    <property type="match status" value="1"/>
</dbReference>
<reference evidence="14" key="2">
    <citation type="submission" date="2013-12" db="EMBL/GenBank/DDBJ databases">
        <title>Evolution of pathogenesis and genome organization in the Tremellales.</title>
        <authorList>
            <person name="Cuomo C."/>
            <person name="Litvintseva A."/>
            <person name="Heitman J."/>
            <person name="Chen Y."/>
            <person name="Sun S."/>
            <person name="Springer D."/>
            <person name="Dromer F."/>
            <person name="Young S."/>
            <person name="Zeng Q."/>
            <person name="Chapman S."/>
            <person name="Gujja S."/>
            <person name="Saif S."/>
            <person name="Birren B."/>
        </authorList>
    </citation>
    <scope>NUCLEOTIDE SEQUENCE [LARGE SCALE GENOMIC DNA]</scope>
    <source>
        <strain evidence="14">BCC8398</strain>
    </source>
</reference>
<dbReference type="Proteomes" id="UP000092666">
    <property type="component" value="Unassembled WGS sequence"/>
</dbReference>
<evidence type="ECO:0000313" key="14">
    <source>
        <dbReference type="Proteomes" id="UP000092666"/>
    </source>
</evidence>
<sequence length="356" mass="39047">MVFSSAAASSSASASASASASSPKLDIPLHVAYIQNLDKKKDLAYHLTSHLRLNGIYWGLTALHIMGHPEALDPEGVIDYTLSCWDDEAGTFGPHPGHDGHILATLSAIQIMVMQNALDRIDIDRVTSFLLERLNPDGSVSGDRWGEIDTRFTYIMLSSLSLLGRLDRLASEQKDGIVGYIKRCRNFDGGFGRVPGAESHSGQVWVCTAALSILDRQDLIDTSLLGAWLSERQLPNGGLNGRPEKLEDVCYSWWCLASISILGKLRWINRDKLINFILDAQDLEDGGIADRPGDWVDVFHTIFGVAGLSMLGYPGLQDIDPVYCMPAKLIDSMGLKKPYATLPRMRSFPSPSEVQS</sequence>
<evidence type="ECO:0000256" key="4">
    <source>
        <dbReference type="ARBA" id="ARBA00022602"/>
    </source>
</evidence>
<evidence type="ECO:0000256" key="8">
    <source>
        <dbReference type="ARBA" id="ARBA00022833"/>
    </source>
</evidence>
<name>A0A1B9GJQ6_9TREE</name>
<keyword evidence="14" id="KW-1185">Reference proteome</keyword>
<proteinExistence type="inferred from homology"/>
<dbReference type="GO" id="GO:0004663">
    <property type="term" value="F:Rab geranylgeranyltransferase activity"/>
    <property type="evidence" value="ECO:0007669"/>
    <property type="project" value="UniProtKB-UniRule"/>
</dbReference>
<evidence type="ECO:0000259" key="12">
    <source>
        <dbReference type="Pfam" id="PF00432"/>
    </source>
</evidence>
<keyword evidence="8 11" id="KW-0862">Zinc</keyword>
<dbReference type="AlphaFoldDB" id="A0A1B9GJQ6"/>
<dbReference type="SUPFAM" id="SSF48239">
    <property type="entry name" value="Terpenoid cyclases/Protein prenyltransferases"/>
    <property type="match status" value="1"/>
</dbReference>
<evidence type="ECO:0000256" key="6">
    <source>
        <dbReference type="ARBA" id="ARBA00022723"/>
    </source>
</evidence>
<dbReference type="InterPro" id="IPR008930">
    <property type="entry name" value="Terpenoid_cyclase/PrenylTrfase"/>
</dbReference>
<comment type="cofactor">
    <cofactor evidence="11">
        <name>Zn(2+)</name>
        <dbReference type="ChEBI" id="CHEBI:29105"/>
    </cofactor>
    <text evidence="11">Binds 1 zinc ion per subunit.</text>
</comment>
<dbReference type="STRING" id="1296120.A0A1B9GJQ6"/>
<dbReference type="InterPro" id="IPR001330">
    <property type="entry name" value="Prenyltrans"/>
</dbReference>
<evidence type="ECO:0000256" key="5">
    <source>
        <dbReference type="ARBA" id="ARBA00022679"/>
    </source>
</evidence>
<keyword evidence="4 11" id="KW-0637">Prenyltransferase</keyword>
<evidence type="ECO:0000256" key="3">
    <source>
        <dbReference type="ARBA" id="ARBA00012656"/>
    </source>
</evidence>
<dbReference type="CDD" id="cd02894">
    <property type="entry name" value="GGTase-II"/>
    <property type="match status" value="1"/>
</dbReference>
<evidence type="ECO:0000256" key="2">
    <source>
        <dbReference type="ARBA" id="ARBA00011355"/>
    </source>
</evidence>
<evidence type="ECO:0000256" key="7">
    <source>
        <dbReference type="ARBA" id="ARBA00022737"/>
    </source>
</evidence>
<dbReference type="EC" id="2.5.1.60" evidence="3 11"/>
<comment type="subunit">
    <text evidence="2">Heterodimer of an alpha and a beta subunit.</text>
</comment>
<dbReference type="EMBL" id="KV700136">
    <property type="protein sequence ID" value="OCF31279.1"/>
    <property type="molecule type" value="Genomic_DNA"/>
</dbReference>
<evidence type="ECO:0000313" key="13">
    <source>
        <dbReference type="EMBL" id="OCF31279.1"/>
    </source>
</evidence>
<dbReference type="GO" id="GO:0046872">
    <property type="term" value="F:metal ion binding"/>
    <property type="evidence" value="ECO:0007669"/>
    <property type="project" value="UniProtKB-KW"/>
</dbReference>
<keyword evidence="6 11" id="KW-0479">Metal-binding</keyword>
<evidence type="ECO:0000256" key="10">
    <source>
        <dbReference type="ARBA" id="ARBA00069127"/>
    </source>
</evidence>
<dbReference type="OrthoDB" id="5428259at2759"/>
<keyword evidence="5 11" id="KW-0808">Transferase</keyword>
<evidence type="ECO:0000256" key="11">
    <source>
        <dbReference type="RuleBase" id="RU365076"/>
    </source>
</evidence>
<dbReference type="Gene3D" id="1.50.10.20">
    <property type="match status" value="1"/>
</dbReference>
<dbReference type="PANTHER" id="PTHR11774:SF11">
    <property type="entry name" value="GERANYLGERANYL TRANSFERASE TYPE-2 SUBUNIT BETA"/>
    <property type="match status" value="1"/>
</dbReference>
<dbReference type="GO" id="GO:0005968">
    <property type="term" value="C:Rab-protein geranylgeranyltransferase complex"/>
    <property type="evidence" value="ECO:0007669"/>
    <property type="project" value="UniProtKB-UniRule"/>
</dbReference>
<comment type="catalytic activity">
    <reaction evidence="9 11">
        <text>geranylgeranyl diphosphate + L-cysteinyl-[protein] = S-geranylgeranyl-L-cysteinyl-[protein] + diphosphate</text>
        <dbReference type="Rhea" id="RHEA:21240"/>
        <dbReference type="Rhea" id="RHEA-COMP:10131"/>
        <dbReference type="Rhea" id="RHEA-COMP:11537"/>
        <dbReference type="ChEBI" id="CHEBI:29950"/>
        <dbReference type="ChEBI" id="CHEBI:33019"/>
        <dbReference type="ChEBI" id="CHEBI:57533"/>
        <dbReference type="ChEBI" id="CHEBI:86021"/>
        <dbReference type="EC" id="2.5.1.60"/>
    </reaction>
</comment>
<protein>
    <recommendedName>
        <fullName evidence="10 11">Geranylgeranyl transferase type-2 subunit beta</fullName>
        <ecNumber evidence="3 11">2.5.1.60</ecNumber>
    </recommendedName>
</protein>
<evidence type="ECO:0000256" key="9">
    <source>
        <dbReference type="ARBA" id="ARBA00047658"/>
    </source>
</evidence>
<feature type="domain" description="Prenyltransferase alpha-alpha toroid" evidence="12">
    <location>
        <begin position="27"/>
        <end position="325"/>
    </location>
</feature>
<dbReference type="GO" id="GO:0072657">
    <property type="term" value="P:protein localization to membrane"/>
    <property type="evidence" value="ECO:0007669"/>
    <property type="project" value="UniProtKB-ARBA"/>
</dbReference>
<reference evidence="13 14" key="1">
    <citation type="submission" date="2013-07" db="EMBL/GenBank/DDBJ databases">
        <title>The Genome Sequence of Cryptococcus heveanensis BCC8398.</title>
        <authorList>
            <consortium name="The Broad Institute Genome Sequencing Platform"/>
            <person name="Cuomo C."/>
            <person name="Litvintseva A."/>
            <person name="Chen Y."/>
            <person name="Heitman J."/>
            <person name="Sun S."/>
            <person name="Springer D."/>
            <person name="Dromer F."/>
            <person name="Young S.K."/>
            <person name="Zeng Q."/>
            <person name="Gargeya S."/>
            <person name="Fitzgerald M."/>
            <person name="Abouelleil A."/>
            <person name="Alvarado L."/>
            <person name="Berlin A.M."/>
            <person name="Chapman S.B."/>
            <person name="Dewar J."/>
            <person name="Goldberg J."/>
            <person name="Griggs A."/>
            <person name="Gujja S."/>
            <person name="Hansen M."/>
            <person name="Howarth C."/>
            <person name="Imamovic A."/>
            <person name="Larimer J."/>
            <person name="McCowan C."/>
            <person name="Murphy C."/>
            <person name="Pearson M."/>
            <person name="Priest M."/>
            <person name="Roberts A."/>
            <person name="Saif S."/>
            <person name="Shea T."/>
            <person name="Sykes S."/>
            <person name="Wortman J."/>
            <person name="Nusbaum C."/>
            <person name="Birren B."/>
        </authorList>
    </citation>
    <scope>NUCLEOTIDE SEQUENCE [LARGE SCALE GENOMIC DNA]</scope>
    <source>
        <strain evidence="13 14">BCC8398</strain>
    </source>
</reference>
<keyword evidence="7" id="KW-0677">Repeat</keyword>
<gene>
    <name evidence="13" type="ORF">I316_07065</name>
</gene>
<dbReference type="InterPro" id="IPR026873">
    <property type="entry name" value="Ptb1"/>
</dbReference>
<dbReference type="Pfam" id="PF00432">
    <property type="entry name" value="Prenyltrans"/>
    <property type="match status" value="1"/>
</dbReference>
<comment type="function">
    <text evidence="11">Catalyzes the transfer of a geranylgeranyl moiety from geranylgeranyl diphosphate to both cysteines of proteins with the C-terminal sequence -XXCC, -XCXC and -CCXX.</text>
</comment>
<evidence type="ECO:0000256" key="1">
    <source>
        <dbReference type="ARBA" id="ARBA00010497"/>
    </source>
</evidence>